<dbReference type="SMART" id="SM00409">
    <property type="entry name" value="IG"/>
    <property type="match status" value="9"/>
</dbReference>
<dbReference type="PROSITE" id="PS50853">
    <property type="entry name" value="FN3"/>
    <property type="match status" value="5"/>
</dbReference>
<evidence type="ECO:0000256" key="2">
    <source>
        <dbReference type="ARBA" id="ARBA00022692"/>
    </source>
</evidence>
<dbReference type="Pfam" id="PF25298">
    <property type="entry name" value="Baculo_FP_2nd"/>
    <property type="match status" value="1"/>
</dbReference>
<feature type="domain" description="Ig-like" evidence="12">
    <location>
        <begin position="1246"/>
        <end position="1331"/>
    </location>
</feature>
<proteinExistence type="predicted"/>
<dbReference type="InterPro" id="IPR003598">
    <property type="entry name" value="Ig_sub2"/>
</dbReference>
<feature type="domain" description="Fibronectin type-III" evidence="13">
    <location>
        <begin position="1335"/>
        <end position="1422"/>
    </location>
</feature>
<protein>
    <recommendedName>
        <fullName evidence="16">Down syndrome cell adhesion molecule-like protein Dscam2</fullName>
    </recommendedName>
</protein>
<dbReference type="Pfam" id="PF07679">
    <property type="entry name" value="I-set"/>
    <property type="match status" value="3"/>
</dbReference>
<keyword evidence="7 11" id="KW-0472">Membrane</keyword>
<feature type="domain" description="Fibronectin type-III" evidence="13">
    <location>
        <begin position="933"/>
        <end position="1026"/>
    </location>
</feature>
<comment type="subcellular location">
    <subcellularLocation>
        <location evidence="1">Membrane</location>
        <topology evidence="1">Single-pass type I membrane protein</topology>
    </subcellularLocation>
</comment>
<evidence type="ECO:0000256" key="6">
    <source>
        <dbReference type="ARBA" id="ARBA00022989"/>
    </source>
</evidence>
<dbReference type="FunFam" id="2.60.40.10:FF:000719">
    <property type="entry name" value="nephrin isoform X1"/>
    <property type="match status" value="1"/>
</dbReference>
<dbReference type="InterPro" id="IPR036116">
    <property type="entry name" value="FN3_sf"/>
</dbReference>
<feature type="region of interest" description="Disordered" evidence="10">
    <location>
        <begin position="1576"/>
        <end position="1595"/>
    </location>
</feature>
<dbReference type="PROSITE" id="PS50835">
    <property type="entry name" value="IG_LIKE"/>
    <property type="match status" value="9"/>
</dbReference>
<dbReference type="FunFam" id="2.60.40.10:FF:000104">
    <property type="entry name" value="Down syndrome cell adhesion molecule b"/>
    <property type="match status" value="1"/>
</dbReference>
<dbReference type="FunFam" id="2.60.40.10:FF:000017">
    <property type="entry name" value="Down syndrome cell adhesion molecule b"/>
    <property type="match status" value="1"/>
</dbReference>
<dbReference type="FunFam" id="2.60.40.10:FF:000028">
    <property type="entry name" value="Neuronal cell adhesion molecule"/>
    <property type="match status" value="1"/>
</dbReference>
<keyword evidence="3" id="KW-0732">Signal</keyword>
<dbReference type="InterPro" id="IPR007110">
    <property type="entry name" value="Ig-like_dom"/>
</dbReference>
<keyword evidence="4" id="KW-0677">Repeat</keyword>
<dbReference type="InterPro" id="IPR003961">
    <property type="entry name" value="FN3_dom"/>
</dbReference>
<dbReference type="SUPFAM" id="SSF48726">
    <property type="entry name" value="Immunoglobulin"/>
    <property type="match status" value="8"/>
</dbReference>
<dbReference type="InterPro" id="IPR003599">
    <property type="entry name" value="Ig_sub"/>
</dbReference>
<dbReference type="InterPro" id="IPR013783">
    <property type="entry name" value="Ig-like_fold"/>
</dbReference>
<keyword evidence="9" id="KW-0393">Immunoglobulin domain</keyword>
<reference evidence="14" key="1">
    <citation type="submission" date="2022-05" db="EMBL/GenBank/DDBJ databases">
        <authorList>
            <person name="Okamura Y."/>
        </authorList>
    </citation>
    <scope>NUCLEOTIDE SEQUENCE</scope>
</reference>
<dbReference type="SUPFAM" id="SSF49265">
    <property type="entry name" value="Fibronectin type III"/>
    <property type="match status" value="3"/>
</dbReference>
<dbReference type="Gene3D" id="2.60.40.10">
    <property type="entry name" value="Immunoglobulins"/>
    <property type="match status" value="15"/>
</dbReference>
<dbReference type="SMART" id="SM00060">
    <property type="entry name" value="FN3"/>
    <property type="match status" value="5"/>
</dbReference>
<dbReference type="GO" id="GO:0048812">
    <property type="term" value="P:neuron projection morphogenesis"/>
    <property type="evidence" value="ECO:0007669"/>
    <property type="project" value="UniProtKB-ARBA"/>
</dbReference>
<feature type="domain" description="Ig-like" evidence="12">
    <location>
        <begin position="615"/>
        <end position="709"/>
    </location>
</feature>
<feature type="region of interest" description="Disordered" evidence="10">
    <location>
        <begin position="1660"/>
        <end position="1690"/>
    </location>
</feature>
<feature type="transmembrane region" description="Helical" evidence="11">
    <location>
        <begin position="1541"/>
        <end position="1562"/>
    </location>
</feature>
<dbReference type="InterPro" id="IPR057251">
    <property type="entry name" value="FP_C"/>
</dbReference>
<feature type="domain" description="Ig-like" evidence="12">
    <location>
        <begin position="304"/>
        <end position="399"/>
    </location>
</feature>
<evidence type="ECO:0000256" key="11">
    <source>
        <dbReference type="SAM" id="Phobius"/>
    </source>
</evidence>
<evidence type="ECO:0000256" key="1">
    <source>
        <dbReference type="ARBA" id="ARBA00004479"/>
    </source>
</evidence>
<evidence type="ECO:0000313" key="14">
    <source>
        <dbReference type="EMBL" id="CAH3958450.1"/>
    </source>
</evidence>
<evidence type="ECO:0008006" key="16">
    <source>
        <dbReference type="Google" id="ProtNLM"/>
    </source>
</evidence>
<keyword evidence="2 11" id="KW-0812">Transmembrane</keyword>
<dbReference type="CDD" id="cd20956">
    <property type="entry name" value="IgI_4_Dscam"/>
    <property type="match status" value="1"/>
</dbReference>
<dbReference type="GO" id="GO:0016020">
    <property type="term" value="C:membrane"/>
    <property type="evidence" value="ECO:0007669"/>
    <property type="project" value="UniProtKB-SubCell"/>
</dbReference>
<evidence type="ECO:0000259" key="13">
    <source>
        <dbReference type="PROSITE" id="PS50853"/>
    </source>
</evidence>
<sequence length="1795" mass="196202">MIRSPDKCYSDPNLMQSALLSENTTPTLLNFVSSRTKPRDLSKSGMFKYCWVSFGKIFLRKEDNSAVVHVTCHHIIGGSRGDMLLIRNARPEDSSSYSCEAQHQLTGEKRRSAQAMIAVSHGSGSMAPRILTISEDETVPQGGDIRLVCCAIGSPTPTYSWFRHSNGRLSPVSNNIRISVSEQVLIIRRAQVSDGGIWSCRAHNQYGEQRRDTTLRIRARLVVTVHPQLQIANSGSSVTFNCSVEGGDSRVRWLHDGVPVGGGERVLRVHGVVRAHRGMYQCFAEREMDSAQAAAELRLGDTAPELHYTFIEQALHPGPAVALHCSASGSPSPRFSWLLDMQPIEEHNTPQRSITQFLSPNGDVVSYLNLTSVRPEDGGRYTCRAHNSRGAVEHSTRLNVYGPPSIRNISPVRVVAGVNTTIYCPYSGFPIRLMEKYEFEYRLDIKNPQKCRNNIPLSEIRWQRGGTDISASGGRALSGVGGELLLWPAEPSDAGLYSCRVSSPEGHYAQKDVQIFVRNPPKIAGFTFPSDLVEGSSIQVLCGITSGDKPVYFSWLKDGQTLPSNLQVQEKSLDEFSFLIFSHVTSQHSGEYTCVASNSAAEVNHTARLAVKVAPSWVFEPQDVSALLGTPILVHCSTKGYPEPKISWHKGHGSNPTDFRPLTGLEAAISVLGNGSLSALSASHTHEGRYMCRSDNGVGRGLSKIITISVNEPAQFEYSSRNMSVRRTASVTLSCAARGDSPIQLHWTHNMRPLDLITYRVSVSEKRSESGANSELTIAHAQRRDSGVYRCRAENAYGRDELLIYLAVQEFPEAPRGLSVKQREGRAATVQWRRGFDGNARLRAFRLQYRVVGHTQLPPDWSLAPTRELPADILVQKPESSDPESGVLLEYRVEGLRPATAYALRLAAVNDIGDSDYSDSVIVNTLEEAPSEPPRGVEVLPDAPGELLIKWQAPSQEAWNGELLGYAIWCRGENASLSLSVSGWAAASVRLGALRPHARYDVTVRAYNSVGAGPASTPQATTTLEDVPDAPPEHVRCEPLSSQSLRVWWEPPPLDKRGGMLIGYEISYRSVKRASGVWERRRAGSGESQLSGLRAGNYSVRIAARSTAGLGVPAHIYCATLDDIPGPPADVKVFPNTEDSVILSWLPPMQKNGQILHYRVYTRPQRIGRQSEVVTISSSQQDQEQQLVVSGLQQQLYELWVSAATAAGEGDMSTIVAAKPTSKVMFLNIYYYYKRFNMTYALKGGAKVSSFPRRLTVPVGSSIAISCIAAGALPVSRLWTRRRPPPPHADHRIRMEGHILVINKVEPSLADNYTCTVRNRWGEDHGTWELTALAPPSPPRLTLTSASPTALLLAWDSSGAHSYSLEYSRGEAPWQYRWVWGAARSTALRGLACGASYRVRLRAMGDAGAAVSDVLRTATPGGLSKAAIEKQLISTNSTCVKLNLLTWDCNGCPLIHFIISIRGFEEFSWKSESVELEASPMTFCTLRPATWYHLRIVATTTAGVTTATYYFATLTEGGERIPAPAQFPSGGEDIVSNGGGAALLAAVAAFVTALMLLAVVAYKRSSRVKCFTKGYEPSSVSEDEKSVEKRDNRRNCQQVYTSSPIKTSKKDQQEMYEISPYATFSMSSGAVCSESVDTAGSVKSVGPVGTVGSVGTGASGTLRTFGRAEPAPLSAAPPHRSHMHRDPADSDEYTLSRAMTLMVRRGESDSDSSGSPEPCAECTSSAAYRIHCAVPNKEEVFRGVTDSSAESCTSGSRDKARRRPRRHTPTSARLYLVPHLFKCCLTPYGKPGHKA</sequence>
<name>A0A9P0X2I3_PIEBR</name>
<organism evidence="14 15">
    <name type="scientific">Pieris brassicae</name>
    <name type="common">White butterfly</name>
    <name type="synonym">Large white butterfly</name>
    <dbReference type="NCBI Taxonomy" id="7116"/>
    <lineage>
        <taxon>Eukaryota</taxon>
        <taxon>Metazoa</taxon>
        <taxon>Ecdysozoa</taxon>
        <taxon>Arthropoda</taxon>
        <taxon>Hexapoda</taxon>
        <taxon>Insecta</taxon>
        <taxon>Pterygota</taxon>
        <taxon>Neoptera</taxon>
        <taxon>Endopterygota</taxon>
        <taxon>Lepidoptera</taxon>
        <taxon>Glossata</taxon>
        <taxon>Ditrysia</taxon>
        <taxon>Papilionoidea</taxon>
        <taxon>Pieridae</taxon>
        <taxon>Pierinae</taxon>
        <taxon>Pieris</taxon>
    </lineage>
</organism>
<keyword evidence="8" id="KW-1015">Disulfide bond</keyword>
<dbReference type="Pfam" id="PF13927">
    <property type="entry name" value="Ig_3"/>
    <property type="match status" value="4"/>
</dbReference>
<evidence type="ECO:0000256" key="5">
    <source>
        <dbReference type="ARBA" id="ARBA00022889"/>
    </source>
</evidence>
<evidence type="ECO:0000259" key="12">
    <source>
        <dbReference type="PROSITE" id="PS50835"/>
    </source>
</evidence>
<evidence type="ECO:0000313" key="15">
    <source>
        <dbReference type="Proteomes" id="UP001152562"/>
    </source>
</evidence>
<dbReference type="FunFam" id="2.60.40.10:FF:000333">
    <property type="entry name" value="Down syndrome cell adhesion molecule"/>
    <property type="match status" value="1"/>
</dbReference>
<dbReference type="SMART" id="SM00408">
    <property type="entry name" value="IGc2"/>
    <property type="match status" value="8"/>
</dbReference>
<dbReference type="GO" id="GO:0098609">
    <property type="term" value="P:cell-cell adhesion"/>
    <property type="evidence" value="ECO:0007669"/>
    <property type="project" value="TreeGrafter"/>
</dbReference>
<dbReference type="Pfam" id="PF25059">
    <property type="entry name" value="FN3_DSCAM-DSCAML_C"/>
    <property type="match status" value="1"/>
</dbReference>
<dbReference type="InterPro" id="IPR013098">
    <property type="entry name" value="Ig_I-set"/>
</dbReference>
<feature type="region of interest" description="Disordered" evidence="10">
    <location>
        <begin position="1744"/>
        <end position="1771"/>
    </location>
</feature>
<dbReference type="CDD" id="cd00063">
    <property type="entry name" value="FN3"/>
    <property type="match status" value="5"/>
</dbReference>
<feature type="domain" description="Ig-like" evidence="12">
    <location>
        <begin position="219"/>
        <end position="298"/>
    </location>
</feature>
<dbReference type="InterPro" id="IPR056754">
    <property type="entry name" value="DSCAM/DSCAML_C"/>
</dbReference>
<keyword evidence="15" id="KW-1185">Reference proteome</keyword>
<gene>
    <name evidence="14" type="ORF">PIBRA_LOCUS1558</name>
</gene>
<evidence type="ECO:0000256" key="4">
    <source>
        <dbReference type="ARBA" id="ARBA00022737"/>
    </source>
</evidence>
<feature type="compositionally biased region" description="Polar residues" evidence="10">
    <location>
        <begin position="1745"/>
        <end position="1755"/>
    </location>
</feature>
<evidence type="ECO:0000256" key="10">
    <source>
        <dbReference type="SAM" id="MobiDB-lite"/>
    </source>
</evidence>
<feature type="domain" description="Fibronectin type-III" evidence="13">
    <location>
        <begin position="1031"/>
        <end position="1124"/>
    </location>
</feature>
<feature type="compositionally biased region" description="Basic and acidic residues" evidence="10">
    <location>
        <begin position="1582"/>
        <end position="1594"/>
    </location>
</feature>
<feature type="compositionally biased region" description="Basic residues" evidence="10">
    <location>
        <begin position="1759"/>
        <end position="1768"/>
    </location>
</feature>
<feature type="domain" description="Fibronectin type-III" evidence="13">
    <location>
        <begin position="814"/>
        <end position="928"/>
    </location>
</feature>
<dbReference type="PANTHER" id="PTHR44170">
    <property type="entry name" value="PROTEIN SIDEKICK"/>
    <property type="match status" value="1"/>
</dbReference>
<dbReference type="PANTHER" id="PTHR44170:SF6">
    <property type="entry name" value="CONTACTIN"/>
    <property type="match status" value="1"/>
</dbReference>
<feature type="domain" description="Fibronectin type-III" evidence="13">
    <location>
        <begin position="1127"/>
        <end position="1224"/>
    </location>
</feature>
<dbReference type="InterPro" id="IPR036179">
    <property type="entry name" value="Ig-like_dom_sf"/>
</dbReference>
<keyword evidence="6 11" id="KW-1133">Transmembrane helix</keyword>
<evidence type="ECO:0000256" key="3">
    <source>
        <dbReference type="ARBA" id="ARBA00022729"/>
    </source>
</evidence>
<dbReference type="EMBL" id="CALOZG010000002">
    <property type="protein sequence ID" value="CAH3958450.1"/>
    <property type="molecule type" value="Genomic_DNA"/>
</dbReference>
<feature type="domain" description="Ig-like" evidence="12">
    <location>
        <begin position="713"/>
        <end position="795"/>
    </location>
</feature>
<evidence type="ECO:0000256" key="9">
    <source>
        <dbReference type="ARBA" id="ARBA00023319"/>
    </source>
</evidence>
<evidence type="ECO:0000256" key="8">
    <source>
        <dbReference type="ARBA" id="ARBA00023157"/>
    </source>
</evidence>
<feature type="domain" description="Ig-like" evidence="12">
    <location>
        <begin position="12"/>
        <end position="118"/>
    </location>
</feature>
<accession>A0A9P0X2I3</accession>
<keyword evidence="5" id="KW-0130">Cell adhesion</keyword>
<comment type="caution">
    <text evidence="14">The sequence shown here is derived from an EMBL/GenBank/DDBJ whole genome shotgun (WGS) entry which is preliminary data.</text>
</comment>
<feature type="domain" description="Ig-like" evidence="12">
    <location>
        <begin position="128"/>
        <end position="216"/>
    </location>
</feature>
<feature type="domain" description="Ig-like" evidence="12">
    <location>
        <begin position="404"/>
        <end position="514"/>
    </location>
</feature>
<feature type="domain" description="Ig-like" evidence="12">
    <location>
        <begin position="521"/>
        <end position="610"/>
    </location>
</feature>
<dbReference type="Pfam" id="PF00041">
    <property type="entry name" value="fn3"/>
    <property type="match status" value="4"/>
</dbReference>
<evidence type="ECO:0000256" key="7">
    <source>
        <dbReference type="ARBA" id="ARBA00023136"/>
    </source>
</evidence>
<dbReference type="Proteomes" id="UP001152562">
    <property type="component" value="Unassembled WGS sequence"/>
</dbReference>